<evidence type="ECO:0000313" key="4">
    <source>
        <dbReference type="Proteomes" id="UP000266915"/>
    </source>
</evidence>
<keyword evidence="4" id="KW-1185">Reference proteome</keyword>
<dbReference type="PROSITE" id="PS50937">
    <property type="entry name" value="HTH_MERR_2"/>
    <property type="match status" value="1"/>
</dbReference>
<comment type="caution">
    <text evidence="3">The sequence shown here is derived from an EMBL/GenBank/DDBJ whole genome shotgun (WGS) entry which is preliminary data.</text>
</comment>
<dbReference type="InterPro" id="IPR000551">
    <property type="entry name" value="MerR-type_HTH_dom"/>
</dbReference>
<dbReference type="EMBL" id="RKHL01000001">
    <property type="protein sequence ID" value="ROR80080.1"/>
    <property type="molecule type" value="Genomic_DNA"/>
</dbReference>
<dbReference type="GO" id="GO:0003700">
    <property type="term" value="F:DNA-binding transcription factor activity"/>
    <property type="evidence" value="ECO:0007669"/>
    <property type="project" value="InterPro"/>
</dbReference>
<dbReference type="PANTHER" id="PTHR30204:SF93">
    <property type="entry name" value="HTH MERR-TYPE DOMAIN-CONTAINING PROTEIN"/>
    <property type="match status" value="1"/>
</dbReference>
<gene>
    <name evidence="3" type="ORF">EDD42_0113</name>
</gene>
<dbReference type="CDD" id="cd00592">
    <property type="entry name" value="HTH_MerR-like"/>
    <property type="match status" value="1"/>
</dbReference>
<evidence type="ECO:0000256" key="1">
    <source>
        <dbReference type="ARBA" id="ARBA00023125"/>
    </source>
</evidence>
<dbReference type="Proteomes" id="UP000266915">
    <property type="component" value="Unassembled WGS sequence"/>
</dbReference>
<accession>A0A3N2BXU6</accession>
<dbReference type="GO" id="GO:0003677">
    <property type="term" value="F:DNA binding"/>
    <property type="evidence" value="ECO:0007669"/>
    <property type="project" value="UniProtKB-KW"/>
</dbReference>
<reference evidence="3 4" key="1">
    <citation type="submission" date="2018-11" db="EMBL/GenBank/DDBJ databases">
        <title>Sequencing the genomes of 1000 actinobacteria strains.</title>
        <authorList>
            <person name="Klenk H.-P."/>
        </authorList>
    </citation>
    <scope>NUCLEOTIDE SEQUENCE [LARGE SCALE GENOMIC DNA]</scope>
    <source>
        <strain evidence="3 4">DSM 14012</strain>
    </source>
</reference>
<dbReference type="InterPro" id="IPR009061">
    <property type="entry name" value="DNA-bd_dom_put_sf"/>
</dbReference>
<evidence type="ECO:0000313" key="3">
    <source>
        <dbReference type="EMBL" id="ROR80080.1"/>
    </source>
</evidence>
<dbReference type="Gene3D" id="1.10.1660.10">
    <property type="match status" value="1"/>
</dbReference>
<name>A0A3N2BXU6_9MICO</name>
<dbReference type="PRINTS" id="PR00040">
    <property type="entry name" value="HTHMERR"/>
</dbReference>
<feature type="domain" description="HTH merR-type" evidence="2">
    <location>
        <begin position="1"/>
        <end position="69"/>
    </location>
</feature>
<keyword evidence="1 3" id="KW-0238">DNA-binding</keyword>
<organism evidence="3 4">
    <name type="scientific">Plantibacter flavus</name>
    <dbReference type="NCBI Taxonomy" id="150123"/>
    <lineage>
        <taxon>Bacteria</taxon>
        <taxon>Bacillati</taxon>
        <taxon>Actinomycetota</taxon>
        <taxon>Actinomycetes</taxon>
        <taxon>Micrococcales</taxon>
        <taxon>Microbacteriaceae</taxon>
        <taxon>Plantibacter</taxon>
    </lineage>
</organism>
<proteinExistence type="predicted"/>
<protein>
    <submittedName>
        <fullName evidence="3">DNA-binding transcriptional MerR regulator</fullName>
    </submittedName>
</protein>
<evidence type="ECO:0000259" key="2">
    <source>
        <dbReference type="PROSITE" id="PS50937"/>
    </source>
</evidence>
<dbReference type="SUPFAM" id="SSF46955">
    <property type="entry name" value="Putative DNA-binding domain"/>
    <property type="match status" value="1"/>
</dbReference>
<dbReference type="Pfam" id="PF00376">
    <property type="entry name" value="MerR"/>
    <property type="match status" value="1"/>
</dbReference>
<dbReference type="AlphaFoldDB" id="A0A3N2BXU6"/>
<dbReference type="RefSeq" id="WP_085511745.1">
    <property type="nucleotide sequence ID" value="NZ_FXAP01000002.1"/>
</dbReference>
<dbReference type="InterPro" id="IPR047057">
    <property type="entry name" value="MerR_fam"/>
</dbReference>
<dbReference type="PANTHER" id="PTHR30204">
    <property type="entry name" value="REDOX-CYCLING DRUG-SENSING TRANSCRIPTIONAL ACTIVATOR SOXR"/>
    <property type="match status" value="1"/>
</dbReference>
<dbReference type="SMART" id="SM00422">
    <property type="entry name" value="HTH_MERR"/>
    <property type="match status" value="1"/>
</dbReference>
<sequence length="234" mass="25930">MRSSDLARLAGVSVRTLRHYHQIGLLPEPERSANGYRDYAASDLVRVLRVRRLADLGVPLARIDPSADLEDELTRLDEQYAEQIEELQVRRDMISALREHGTRVDTPAYAQRYLDALGRRQDLSPRSVETERDASVLLELLLDRKTLAELGALDDSAIAELADVTAALLGLGDDASDELIDAVADGLAAVFDRLQHTSDTPRLSREAADSLDDHVSRQLTAVQLAVVRRSTGRR</sequence>